<dbReference type="EMBL" id="JACEEZ010005601">
    <property type="protein sequence ID" value="KAG0725505.1"/>
    <property type="molecule type" value="Genomic_DNA"/>
</dbReference>
<dbReference type="Pfam" id="PF04950">
    <property type="entry name" value="RIBIOP_C"/>
    <property type="match status" value="1"/>
</dbReference>
<dbReference type="PANTHER" id="PTHR12858:SF1">
    <property type="entry name" value="PRE-RRNA-PROCESSING PROTEIN TSR1 HOMOLOG"/>
    <property type="match status" value="1"/>
</dbReference>
<dbReference type="GO" id="GO:0005525">
    <property type="term" value="F:GTP binding"/>
    <property type="evidence" value="ECO:0007669"/>
    <property type="project" value="TreeGrafter"/>
</dbReference>
<protein>
    <recommendedName>
        <fullName evidence="2">Pre-rRNA-processing protein TSR1 homolog</fullName>
    </recommendedName>
</protein>
<dbReference type="SMART" id="SM01362">
    <property type="entry name" value="DUF663"/>
    <property type="match status" value="1"/>
</dbReference>
<sequence>MFAPITYSPASVLVFRQRPDGAQDLVAVGSLLSVDPKRIVTKRVVLSGHPFKVNRKTAVVRYMFFQREDVTWFKPVELRTKWGRRGHIKEPLGTHGHMKCFFDGQLKSQDTVLLHLFKRMYPKWSLDPYVARPLPLYTFHSARNPHSDQEDDEEQSDDEGKQPLRKKSKMVKFFS</sequence>
<proteinExistence type="predicted"/>
<gene>
    <name evidence="5" type="primary">tsr1_0</name>
    <name evidence="5" type="ORF">GWK47_038565</name>
</gene>
<keyword evidence="6" id="KW-1185">Reference proteome</keyword>
<evidence type="ECO:0000313" key="5">
    <source>
        <dbReference type="EMBL" id="KAG0725505.1"/>
    </source>
</evidence>
<dbReference type="InterPro" id="IPR007034">
    <property type="entry name" value="BMS1_TSR1_C"/>
</dbReference>
<comment type="caution">
    <text evidence="5">The sequence shown here is derived from an EMBL/GenBank/DDBJ whole genome shotgun (WGS) entry which is preliminary data.</text>
</comment>
<dbReference type="GO" id="GO:0030688">
    <property type="term" value="C:preribosome, small subunit precursor"/>
    <property type="evidence" value="ECO:0007669"/>
    <property type="project" value="TreeGrafter"/>
</dbReference>
<dbReference type="PANTHER" id="PTHR12858">
    <property type="entry name" value="RIBOSOME BIOGENESIS PROTEIN"/>
    <property type="match status" value="1"/>
</dbReference>
<dbReference type="GO" id="GO:0003924">
    <property type="term" value="F:GTPase activity"/>
    <property type="evidence" value="ECO:0007669"/>
    <property type="project" value="TreeGrafter"/>
</dbReference>
<reference evidence="5" key="1">
    <citation type="submission" date="2020-07" db="EMBL/GenBank/DDBJ databases">
        <title>The High-quality genome of the commercially important snow crab, Chionoecetes opilio.</title>
        <authorList>
            <person name="Jeong J.-H."/>
            <person name="Ryu S."/>
        </authorList>
    </citation>
    <scope>NUCLEOTIDE SEQUENCE</scope>
    <source>
        <strain evidence="5">MADBK_172401_WGS</strain>
        <tissue evidence="5">Digestive gland</tissue>
    </source>
</reference>
<evidence type="ECO:0000256" key="1">
    <source>
        <dbReference type="ARBA" id="ARBA00037087"/>
    </source>
</evidence>
<feature type="domain" description="Ribosome biogenesis protein BMS1/TSR1 C-terminal" evidence="4">
    <location>
        <begin position="1"/>
        <end position="120"/>
    </location>
</feature>
<dbReference type="Proteomes" id="UP000770661">
    <property type="component" value="Unassembled WGS sequence"/>
</dbReference>
<dbReference type="GO" id="GO:0000462">
    <property type="term" value="P:maturation of SSU-rRNA from tricistronic rRNA transcript (SSU-rRNA, 5.8S rRNA, LSU-rRNA)"/>
    <property type="evidence" value="ECO:0007669"/>
    <property type="project" value="TreeGrafter"/>
</dbReference>
<dbReference type="InterPro" id="IPR039761">
    <property type="entry name" value="Bms1/Tsr1"/>
</dbReference>
<evidence type="ECO:0000313" key="6">
    <source>
        <dbReference type="Proteomes" id="UP000770661"/>
    </source>
</evidence>
<feature type="region of interest" description="Disordered" evidence="3">
    <location>
        <begin position="141"/>
        <end position="175"/>
    </location>
</feature>
<evidence type="ECO:0000256" key="2">
    <source>
        <dbReference type="ARBA" id="ARBA00040070"/>
    </source>
</evidence>
<dbReference type="AlphaFoldDB" id="A0A8J5D1U1"/>
<evidence type="ECO:0000259" key="4">
    <source>
        <dbReference type="SMART" id="SM01362"/>
    </source>
</evidence>
<accession>A0A8J5D1U1</accession>
<dbReference type="GO" id="GO:0000479">
    <property type="term" value="P:endonucleolytic cleavage of tricistronic rRNA transcript (SSU-rRNA, 5.8S rRNA, LSU-rRNA)"/>
    <property type="evidence" value="ECO:0007669"/>
    <property type="project" value="TreeGrafter"/>
</dbReference>
<evidence type="ECO:0000256" key="3">
    <source>
        <dbReference type="SAM" id="MobiDB-lite"/>
    </source>
</evidence>
<name>A0A8J5D1U1_CHIOP</name>
<comment type="function">
    <text evidence="1">Required during maturation of the 40S ribosomal subunit in the nucleolus.</text>
</comment>
<dbReference type="GO" id="GO:0034511">
    <property type="term" value="F:U3 snoRNA binding"/>
    <property type="evidence" value="ECO:0007669"/>
    <property type="project" value="TreeGrafter"/>
</dbReference>
<organism evidence="5 6">
    <name type="scientific">Chionoecetes opilio</name>
    <name type="common">Atlantic snow crab</name>
    <name type="synonym">Cancer opilio</name>
    <dbReference type="NCBI Taxonomy" id="41210"/>
    <lineage>
        <taxon>Eukaryota</taxon>
        <taxon>Metazoa</taxon>
        <taxon>Ecdysozoa</taxon>
        <taxon>Arthropoda</taxon>
        <taxon>Crustacea</taxon>
        <taxon>Multicrustacea</taxon>
        <taxon>Malacostraca</taxon>
        <taxon>Eumalacostraca</taxon>
        <taxon>Eucarida</taxon>
        <taxon>Decapoda</taxon>
        <taxon>Pleocyemata</taxon>
        <taxon>Brachyura</taxon>
        <taxon>Eubrachyura</taxon>
        <taxon>Majoidea</taxon>
        <taxon>Majidae</taxon>
        <taxon>Chionoecetes</taxon>
    </lineage>
</organism>
<dbReference type="OrthoDB" id="119302at2759"/>
<feature type="compositionally biased region" description="Basic residues" evidence="3">
    <location>
        <begin position="163"/>
        <end position="175"/>
    </location>
</feature>